<accession>A0ABU8C2K7</accession>
<dbReference type="Proteomes" id="UP001375382">
    <property type="component" value="Unassembled WGS sequence"/>
</dbReference>
<feature type="domain" description="BIG2" evidence="2">
    <location>
        <begin position="51"/>
        <end position="138"/>
    </location>
</feature>
<dbReference type="SMART" id="SM00635">
    <property type="entry name" value="BID_2"/>
    <property type="match status" value="1"/>
</dbReference>
<feature type="chain" id="PRO_5046080872" evidence="1">
    <location>
        <begin position="27"/>
        <end position="430"/>
    </location>
</feature>
<evidence type="ECO:0000313" key="4">
    <source>
        <dbReference type="Proteomes" id="UP001375382"/>
    </source>
</evidence>
<keyword evidence="1" id="KW-0732">Signal</keyword>
<dbReference type="Pfam" id="PF02368">
    <property type="entry name" value="Big_2"/>
    <property type="match status" value="1"/>
</dbReference>
<proteinExistence type="predicted"/>
<evidence type="ECO:0000259" key="2">
    <source>
        <dbReference type="SMART" id="SM00635"/>
    </source>
</evidence>
<dbReference type="RefSeq" id="WP_335734558.1">
    <property type="nucleotide sequence ID" value="NZ_JALAAR010000002.1"/>
</dbReference>
<reference evidence="3 4" key="1">
    <citation type="journal article" date="2023" name="Ecotoxicol. Environ. Saf.">
        <title>Mercury remediation potential of mercury-resistant strain Rheinheimera metallidurans sp. nov. isolated from a municipal waste dumping site.</title>
        <authorList>
            <person name="Yadav V."/>
            <person name="Manjhi A."/>
            <person name="Vadakedath N."/>
        </authorList>
    </citation>
    <scope>NUCLEOTIDE SEQUENCE [LARGE SCALE GENOMIC DNA]</scope>
    <source>
        <strain evidence="3 4">E-49</strain>
    </source>
</reference>
<feature type="signal peptide" evidence="1">
    <location>
        <begin position="1"/>
        <end position="26"/>
    </location>
</feature>
<dbReference type="SUPFAM" id="SSF49373">
    <property type="entry name" value="Invasin/intimin cell-adhesion fragments"/>
    <property type="match status" value="1"/>
</dbReference>
<protein>
    <submittedName>
        <fullName evidence="3">Ig-like domain-containing protein</fullName>
    </submittedName>
</protein>
<evidence type="ECO:0000256" key="1">
    <source>
        <dbReference type="SAM" id="SignalP"/>
    </source>
</evidence>
<dbReference type="EMBL" id="JALAAR010000002">
    <property type="protein sequence ID" value="MEH8016140.1"/>
    <property type="molecule type" value="Genomic_DNA"/>
</dbReference>
<name>A0ABU8C2K7_9GAMM</name>
<dbReference type="PROSITE" id="PS51257">
    <property type="entry name" value="PROKAR_LIPOPROTEIN"/>
    <property type="match status" value="1"/>
</dbReference>
<dbReference type="InterPro" id="IPR003343">
    <property type="entry name" value="Big_2"/>
</dbReference>
<dbReference type="Gene3D" id="2.60.40.1080">
    <property type="match status" value="2"/>
</dbReference>
<comment type="caution">
    <text evidence="3">The sequence shown here is derived from an EMBL/GenBank/DDBJ whole genome shotgun (WGS) entry which is preliminary data.</text>
</comment>
<sequence length="430" mass="45402">MKIKSFINFQKLSFVAVLSISTLVTACGSDNNSDKLAKAVKLESERAKGTIIESVTIHGDSTRLKAGETHQLRASGVDSNNETRDITNELTWESSDTSIATVNNAGLVTAVANSDINQGIVTITGTTINDISGEGEISVSDVAVKTISLKQVTPSSGNINTCIDAYIRADVGYVDGYTSLNTTKDMSFSVDSDSSAVVTSDGALYTSAPQVESSTITARIGDIEGQLTVTADPVNLETLDVLFDDKVTRIITLNIGERINVNAQSNLDPTVSTKQYQIDNSISWAQSDHRLIGITNSGENKGTILGLAQGVTTLIGSCGGKEAKATIEVKGQSTINSIKINDGSDIITIAPSESIELILTANYSSAPDSINVSEFAHWNLNGSDLFDAELTALGTDKASFKLTSSANNKGSAIISVIYDNIISSVRINIE</sequence>
<organism evidence="3 4">
    <name type="scientific">Rheinheimera muenzenbergensis</name>
    <dbReference type="NCBI Taxonomy" id="1193628"/>
    <lineage>
        <taxon>Bacteria</taxon>
        <taxon>Pseudomonadati</taxon>
        <taxon>Pseudomonadota</taxon>
        <taxon>Gammaproteobacteria</taxon>
        <taxon>Chromatiales</taxon>
        <taxon>Chromatiaceae</taxon>
        <taxon>Rheinheimera</taxon>
    </lineage>
</organism>
<gene>
    <name evidence="3" type="ORF">MN202_02740</name>
</gene>
<dbReference type="InterPro" id="IPR008964">
    <property type="entry name" value="Invasin/intimin_cell_adhesion"/>
</dbReference>
<keyword evidence="4" id="KW-1185">Reference proteome</keyword>
<evidence type="ECO:0000313" key="3">
    <source>
        <dbReference type="EMBL" id="MEH8016140.1"/>
    </source>
</evidence>